<dbReference type="EMBL" id="PDKW01000038">
    <property type="protein sequence ID" value="PGH58408.1"/>
    <property type="molecule type" value="Genomic_DNA"/>
</dbReference>
<evidence type="ECO:0000256" key="9">
    <source>
        <dbReference type="ARBA" id="ARBA00048995"/>
    </source>
</evidence>
<dbReference type="GO" id="GO:0005829">
    <property type="term" value="C:cytosol"/>
    <property type="evidence" value="ECO:0007669"/>
    <property type="project" value="TreeGrafter"/>
</dbReference>
<dbReference type="InterPro" id="IPR015813">
    <property type="entry name" value="Pyrv/PenolPyrv_kinase-like_dom"/>
</dbReference>
<proteinExistence type="inferred from homology"/>
<dbReference type="PANTHER" id="PTHR30523:SF6">
    <property type="entry name" value="PHOSPHOENOLPYRUVATE CARBOXYLASE"/>
    <property type="match status" value="1"/>
</dbReference>
<dbReference type="NCBIfam" id="NF000584">
    <property type="entry name" value="PRK00009.1"/>
    <property type="match status" value="1"/>
</dbReference>
<dbReference type="OrthoDB" id="9768133at2"/>
<dbReference type="PROSITE" id="PS00781">
    <property type="entry name" value="PEPCASE_1"/>
    <property type="match status" value="1"/>
</dbReference>
<comment type="caution">
    <text evidence="13">The sequence shown here is derived from an EMBL/GenBank/DDBJ whole genome shotgun (WGS) entry which is preliminary data.</text>
</comment>
<dbReference type="GO" id="GO:0000287">
    <property type="term" value="F:magnesium ion binding"/>
    <property type="evidence" value="ECO:0007669"/>
    <property type="project" value="UniProtKB-UniRule"/>
</dbReference>
<sequence length="923" mass="102589">MSAILLQESSETKDQPLREDIRLLGRILGDTVRSQEGEAVFDIVERIRQTSIRFHREEDQGARKELEAILNSLSPPQTARVVRAYSFFSHLANIAEDQHHIRRTRAHALAGSAARDGTMAHALDEAAKAGITTQQLKEFFDGALVSPVLTAHPTEVQRKSILTVQMLVAKLLAERDHGPMTPEEEDTNLESLQRAVLTLWQTAILRATKLAVTDEVANGLTFYDYTFLREMPRFYAQLEDHLRKTDPSWTTTELPSFLRMGSWIGGDRDGNPFVTAPVLRQAMRMQSTRALQFYLDELHTLGSELSLSTRVIDVSEPLRQLAERSPDPSPHRKMEPYRRAISGIYARVAATLRTLDGLEAPRHAVGDAPAYQTPAEFRADLDIIDRSLTVNGSAALAKGRLRHLRRAVDLFGFHLASIDLRQNSDVHERSVAELLSFADAGVDYTALSEDERIEVLVRELDTNRPLASGYADYSEETSSELDILRTAAEARVRFGTDAVVNCVISKTDGVSDILEVAVLLKEAGLLRPKDKALDLNIAPLFETIGDLRNCAATMDRLLSIPAYRRFLESRGNLQEVMLGYSDSNKDGGFLTSGWELYKAEIALVEVFAKHGVRLRLFHGRGGSVGRGGGPSYQAILAQPAGAVQGAIRITEQGEVIAGKYSNPEVGRRNLETLAAATLEATLLHPESAAPCTDLFLQTMEELSEHAFKAYRGLVYETEGFEKYFWESTVIGEIANLNIGSRPASRKKSTSIEDLRAIPWVFSWAQCRLMLPGWYGFGSAVKAYLAQHPDGMERLRAMHRDWGFFSTLLSNMDMVLSKSNIAIASRYAGLVSDPALRDAIFTRIRAEWQDSIDALLAITEQSALLEKNPLLARSIRNRFPYLDPLNHVQVELLKRHRTSDSGEQIARGIHLTINGIAAGLRNSG</sequence>
<dbReference type="EC" id="4.1.1.31" evidence="4 10"/>
<feature type="active site" evidence="10 11">
    <location>
        <position position="152"/>
    </location>
</feature>
<comment type="function">
    <text evidence="2 10">Forms oxaloacetate, a four-carbon dicarboxylic acid source for the tricarboxylic acid cycle.</text>
</comment>
<evidence type="ECO:0000313" key="14">
    <source>
        <dbReference type="Proteomes" id="UP000225379"/>
    </source>
</evidence>
<dbReference type="AlphaFoldDB" id="A0A2B8BLJ5"/>
<dbReference type="InterPro" id="IPR033129">
    <property type="entry name" value="PEPCASE_His_AS"/>
</dbReference>
<dbReference type="SUPFAM" id="SSF51621">
    <property type="entry name" value="Phosphoenolpyruvate/pyruvate domain"/>
    <property type="match status" value="1"/>
</dbReference>
<dbReference type="InterPro" id="IPR022805">
    <property type="entry name" value="PEP_COase_bac/pln-type"/>
</dbReference>
<evidence type="ECO:0000313" key="13">
    <source>
        <dbReference type="EMBL" id="PGH58408.1"/>
    </source>
</evidence>
<comment type="similarity">
    <text evidence="3 10">Belongs to the PEPCase type 1 family.</text>
</comment>
<dbReference type="Proteomes" id="UP000225379">
    <property type="component" value="Unassembled WGS sequence"/>
</dbReference>
<keyword evidence="13" id="KW-0670">Pyruvate</keyword>
<dbReference type="GO" id="GO:0006099">
    <property type="term" value="P:tricarboxylic acid cycle"/>
    <property type="evidence" value="ECO:0007669"/>
    <property type="project" value="InterPro"/>
</dbReference>
<dbReference type="InterPro" id="IPR021135">
    <property type="entry name" value="PEP_COase"/>
</dbReference>
<dbReference type="PROSITE" id="PS00393">
    <property type="entry name" value="PEPCASE_2"/>
    <property type="match status" value="1"/>
</dbReference>
<protein>
    <recommendedName>
        <fullName evidence="5 10">Phosphoenolpyruvate carboxylase</fullName>
        <shortName evidence="10">PEPC</shortName>
        <shortName evidence="10">PEPCase</shortName>
        <ecNumber evidence="4 10">4.1.1.31</ecNumber>
    </recommendedName>
</protein>
<evidence type="ECO:0000256" key="10">
    <source>
        <dbReference type="HAMAP-Rule" id="MF_00595"/>
    </source>
</evidence>
<dbReference type="HAMAP" id="MF_00595">
    <property type="entry name" value="PEPcase_type1"/>
    <property type="match status" value="1"/>
</dbReference>
<dbReference type="RefSeq" id="WP_098735238.1">
    <property type="nucleotide sequence ID" value="NZ_PDKW01000038.1"/>
</dbReference>
<evidence type="ECO:0000256" key="6">
    <source>
        <dbReference type="ARBA" id="ARBA00022842"/>
    </source>
</evidence>
<comment type="cofactor">
    <cofactor evidence="1 10">
        <name>Mg(2+)</name>
        <dbReference type="ChEBI" id="CHEBI:18420"/>
    </cofactor>
</comment>
<dbReference type="GO" id="GO:0006107">
    <property type="term" value="P:oxaloacetate metabolic process"/>
    <property type="evidence" value="ECO:0007669"/>
    <property type="project" value="UniProtKB-UniRule"/>
</dbReference>
<accession>A0A2B8BLJ5</accession>
<keyword evidence="7 10" id="KW-0456">Lyase</keyword>
<dbReference type="Gene3D" id="1.20.1440.90">
    <property type="entry name" value="Phosphoenolpyruvate/pyruvate domain"/>
    <property type="match status" value="1"/>
</dbReference>
<comment type="subunit">
    <text evidence="10">Homotetramer.</text>
</comment>
<name>A0A2B8BLJ5_9PROT</name>
<evidence type="ECO:0000256" key="2">
    <source>
        <dbReference type="ARBA" id="ARBA00003670"/>
    </source>
</evidence>
<keyword evidence="6 10" id="KW-0460">Magnesium</keyword>
<evidence type="ECO:0000256" key="7">
    <source>
        <dbReference type="ARBA" id="ARBA00023239"/>
    </source>
</evidence>
<keyword evidence="8 10" id="KW-0120">Carbon dioxide fixation</keyword>
<dbReference type="Pfam" id="PF00311">
    <property type="entry name" value="PEPcase"/>
    <property type="match status" value="1"/>
</dbReference>
<dbReference type="PANTHER" id="PTHR30523">
    <property type="entry name" value="PHOSPHOENOLPYRUVATE CARBOXYLASE"/>
    <property type="match status" value="1"/>
</dbReference>
<evidence type="ECO:0000256" key="4">
    <source>
        <dbReference type="ARBA" id="ARBA00012305"/>
    </source>
</evidence>
<reference evidence="14" key="1">
    <citation type="submission" date="2017-10" db="EMBL/GenBank/DDBJ databases">
        <authorList>
            <person name="Kravchenko I.K."/>
            <person name="Grouzdev D.S."/>
        </authorList>
    </citation>
    <scope>NUCLEOTIDE SEQUENCE [LARGE SCALE GENOMIC DNA]</scope>
    <source>
        <strain evidence="14">B2</strain>
    </source>
</reference>
<evidence type="ECO:0000256" key="8">
    <source>
        <dbReference type="ARBA" id="ARBA00023300"/>
    </source>
</evidence>
<evidence type="ECO:0000256" key="5">
    <source>
        <dbReference type="ARBA" id="ARBA00022419"/>
    </source>
</evidence>
<dbReference type="GO" id="GO:0008964">
    <property type="term" value="F:phosphoenolpyruvate carboxylase activity"/>
    <property type="evidence" value="ECO:0007669"/>
    <property type="project" value="UniProtKB-UniRule"/>
</dbReference>
<evidence type="ECO:0000256" key="1">
    <source>
        <dbReference type="ARBA" id="ARBA00001946"/>
    </source>
</evidence>
<gene>
    <name evidence="10" type="primary">ppc</name>
    <name evidence="13" type="ORF">CRT60_04365</name>
</gene>
<evidence type="ECO:0000256" key="12">
    <source>
        <dbReference type="PROSITE-ProRule" id="PRU10112"/>
    </source>
</evidence>
<comment type="catalytic activity">
    <reaction evidence="9 10">
        <text>oxaloacetate + phosphate = phosphoenolpyruvate + hydrogencarbonate</text>
        <dbReference type="Rhea" id="RHEA:28370"/>
        <dbReference type="ChEBI" id="CHEBI:16452"/>
        <dbReference type="ChEBI" id="CHEBI:17544"/>
        <dbReference type="ChEBI" id="CHEBI:43474"/>
        <dbReference type="ChEBI" id="CHEBI:58702"/>
        <dbReference type="EC" id="4.1.1.31"/>
    </reaction>
</comment>
<evidence type="ECO:0000256" key="3">
    <source>
        <dbReference type="ARBA" id="ARBA00008346"/>
    </source>
</evidence>
<dbReference type="GO" id="GO:0015977">
    <property type="term" value="P:carbon fixation"/>
    <property type="evidence" value="ECO:0007669"/>
    <property type="project" value="UniProtKB-UniRule"/>
</dbReference>
<dbReference type="InterPro" id="IPR018129">
    <property type="entry name" value="PEP_COase_Lys_AS"/>
</dbReference>
<dbReference type="PRINTS" id="PR00150">
    <property type="entry name" value="PEPCARBXLASE"/>
</dbReference>
<keyword evidence="14" id="KW-1185">Reference proteome</keyword>
<evidence type="ECO:0000256" key="11">
    <source>
        <dbReference type="PROSITE-ProRule" id="PRU10111"/>
    </source>
</evidence>
<organism evidence="13 14">
    <name type="scientific">Azospirillum palustre</name>
    <dbReference type="NCBI Taxonomy" id="2044885"/>
    <lineage>
        <taxon>Bacteria</taxon>
        <taxon>Pseudomonadati</taxon>
        <taxon>Pseudomonadota</taxon>
        <taxon>Alphaproteobacteria</taxon>
        <taxon>Rhodospirillales</taxon>
        <taxon>Azospirillaceae</taxon>
        <taxon>Azospirillum</taxon>
    </lineage>
</organism>
<feature type="active site" evidence="10 12">
    <location>
        <position position="585"/>
    </location>
</feature>